<keyword evidence="2" id="KW-1185">Reference proteome</keyword>
<evidence type="ECO:0000313" key="1">
    <source>
        <dbReference type="EMBL" id="KAJ4717815.1"/>
    </source>
</evidence>
<reference evidence="1 2" key="1">
    <citation type="journal article" date="2023" name="Science">
        <title>Complex scaffold remodeling in plant triterpene biosynthesis.</title>
        <authorList>
            <person name="De La Pena R."/>
            <person name="Hodgson H."/>
            <person name="Liu J.C."/>
            <person name="Stephenson M.J."/>
            <person name="Martin A.C."/>
            <person name="Owen C."/>
            <person name="Harkess A."/>
            <person name="Leebens-Mack J."/>
            <person name="Jimenez L.E."/>
            <person name="Osbourn A."/>
            <person name="Sattely E.S."/>
        </authorList>
    </citation>
    <scope>NUCLEOTIDE SEQUENCE [LARGE SCALE GENOMIC DNA]</scope>
    <source>
        <strain evidence="2">cv. JPN11</strain>
        <tissue evidence="1">Leaf</tissue>
    </source>
</reference>
<dbReference type="Proteomes" id="UP001164539">
    <property type="component" value="Chromosome 5"/>
</dbReference>
<name>A0ACC1Y2T9_MELAZ</name>
<accession>A0ACC1Y2T9</accession>
<gene>
    <name evidence="1" type="ORF">OWV82_009587</name>
</gene>
<organism evidence="1 2">
    <name type="scientific">Melia azedarach</name>
    <name type="common">Chinaberry tree</name>
    <dbReference type="NCBI Taxonomy" id="155640"/>
    <lineage>
        <taxon>Eukaryota</taxon>
        <taxon>Viridiplantae</taxon>
        <taxon>Streptophyta</taxon>
        <taxon>Embryophyta</taxon>
        <taxon>Tracheophyta</taxon>
        <taxon>Spermatophyta</taxon>
        <taxon>Magnoliopsida</taxon>
        <taxon>eudicotyledons</taxon>
        <taxon>Gunneridae</taxon>
        <taxon>Pentapetalae</taxon>
        <taxon>rosids</taxon>
        <taxon>malvids</taxon>
        <taxon>Sapindales</taxon>
        <taxon>Meliaceae</taxon>
        <taxon>Melia</taxon>
    </lineage>
</organism>
<dbReference type="EMBL" id="CM051398">
    <property type="protein sequence ID" value="KAJ4717815.1"/>
    <property type="molecule type" value="Genomic_DNA"/>
</dbReference>
<comment type="caution">
    <text evidence="1">The sequence shown here is derived from an EMBL/GenBank/DDBJ whole genome shotgun (WGS) entry which is preliminary data.</text>
</comment>
<protein>
    <submittedName>
        <fullName evidence="1">Pentatricopeptide repeat-containing protein family</fullName>
    </submittedName>
</protein>
<proteinExistence type="predicted"/>
<evidence type="ECO:0000313" key="2">
    <source>
        <dbReference type="Proteomes" id="UP001164539"/>
    </source>
</evidence>
<sequence>MTSKYSIPRAQEDVITHSIRISKTLNQLKQVHTFLLKTLTKSHQKNHYYTPFLTKLLEIPGDNLSYAHQVFDRIIPNCRSQFLWTSLIRNHVLCSHFRQSMLLYVKMHRLGILPSGFTFSSVLNACARVLALLEGKQLHARIIRLGFLRNKFVITTLLDLYGKCGYVLEARRLFDTIDDDDKDVTAWTAMICGYTKMGNMDDAQRLFDIMTDRNMVSWSAMVAGYTNCGNMKAAKELYDMMQEKNSVTWVAMIAGYGKCGDVSEARKLFDDILEPDALCWAAMVACYAQNGYAKEAIEMYKVMKEGNVRISEVAMVGTISACTQLGDIEMAAMLAKHVDKGCCDRTLYVSNALIHMHSKCGCLDQAWREFEGMKNRDVISYSSMITAFADHGKSQEALDVFSKLRKEGIKPNQVTFIGVLNACSHGGLVEDGCKHFELMTRTFGIEPLPEHLTCMVDLLGRTGQLEKAYNLIMEYRNVSDAGTWGALLGACKVHGNAELGEIAARRLFELEPENMGNYMLLANIYASIGKWKDAERVKMMMRQTGKKKYPGCSWISS</sequence>